<dbReference type="SUPFAM" id="SSF48452">
    <property type="entry name" value="TPR-like"/>
    <property type="match status" value="1"/>
</dbReference>
<name>X1A8Q7_9ZZZZ</name>
<dbReference type="AlphaFoldDB" id="X1A8Q7"/>
<organism evidence="1">
    <name type="scientific">marine sediment metagenome</name>
    <dbReference type="NCBI Taxonomy" id="412755"/>
    <lineage>
        <taxon>unclassified sequences</taxon>
        <taxon>metagenomes</taxon>
        <taxon>ecological metagenomes</taxon>
    </lineage>
</organism>
<sequence length="112" mass="12908">MNKMKKIKEINEIITKGADFLKQNDSKNALDQYSLALEYSEKIKEKPLIITSKVNMGIIYQNRSLIEKALQIYEEVIQICDDINDFYTKSNVLHNIGKAYVQKGKLKDGIHS</sequence>
<comment type="caution">
    <text evidence="1">The sequence shown here is derived from an EMBL/GenBank/DDBJ whole genome shotgun (WGS) entry which is preliminary data.</text>
</comment>
<proteinExistence type="predicted"/>
<dbReference type="EMBL" id="BART01013524">
    <property type="protein sequence ID" value="GAG78069.1"/>
    <property type="molecule type" value="Genomic_DNA"/>
</dbReference>
<dbReference type="InterPro" id="IPR011990">
    <property type="entry name" value="TPR-like_helical_dom_sf"/>
</dbReference>
<gene>
    <name evidence="1" type="ORF">S01H4_27603</name>
</gene>
<protein>
    <submittedName>
        <fullName evidence="1">Uncharacterized protein</fullName>
    </submittedName>
</protein>
<reference evidence="1" key="1">
    <citation type="journal article" date="2014" name="Front. Microbiol.">
        <title>High frequency of phylogenetically diverse reductive dehalogenase-homologous genes in deep subseafloor sedimentary metagenomes.</title>
        <authorList>
            <person name="Kawai M."/>
            <person name="Futagami T."/>
            <person name="Toyoda A."/>
            <person name="Takaki Y."/>
            <person name="Nishi S."/>
            <person name="Hori S."/>
            <person name="Arai W."/>
            <person name="Tsubouchi T."/>
            <person name="Morono Y."/>
            <person name="Uchiyama I."/>
            <person name="Ito T."/>
            <person name="Fujiyama A."/>
            <person name="Inagaki F."/>
            <person name="Takami H."/>
        </authorList>
    </citation>
    <scope>NUCLEOTIDE SEQUENCE</scope>
    <source>
        <strain evidence="1">Expedition CK06-06</strain>
    </source>
</reference>
<accession>X1A8Q7</accession>
<evidence type="ECO:0000313" key="1">
    <source>
        <dbReference type="EMBL" id="GAG78069.1"/>
    </source>
</evidence>
<dbReference type="Gene3D" id="1.25.40.10">
    <property type="entry name" value="Tetratricopeptide repeat domain"/>
    <property type="match status" value="1"/>
</dbReference>